<dbReference type="PROSITE" id="PS01124">
    <property type="entry name" value="HTH_ARAC_FAMILY_2"/>
    <property type="match status" value="1"/>
</dbReference>
<dbReference type="PATRIC" id="fig|1457173.3.peg.2250"/>
<evidence type="ECO:0000256" key="1">
    <source>
        <dbReference type="ARBA" id="ARBA00023015"/>
    </source>
</evidence>
<dbReference type="InterPro" id="IPR018060">
    <property type="entry name" value="HTH_AraC"/>
</dbReference>
<dbReference type="RefSeq" id="WP_051519529.1">
    <property type="nucleotide sequence ID" value="NZ_JBOK01000012.1"/>
</dbReference>
<evidence type="ECO:0000256" key="3">
    <source>
        <dbReference type="ARBA" id="ARBA00023163"/>
    </source>
</evidence>
<keyword evidence="3" id="KW-0804">Transcription</keyword>
<proteinExistence type="predicted"/>
<keyword evidence="6" id="KW-1185">Reference proteome</keyword>
<dbReference type="Pfam" id="PF01965">
    <property type="entry name" value="DJ-1_PfpI"/>
    <property type="match status" value="1"/>
</dbReference>
<dbReference type="PANTHER" id="PTHR43130">
    <property type="entry name" value="ARAC-FAMILY TRANSCRIPTIONAL REGULATOR"/>
    <property type="match status" value="1"/>
</dbReference>
<dbReference type="EMBL" id="JBOK01000012">
    <property type="protein sequence ID" value="EXU79823.1"/>
    <property type="molecule type" value="Genomic_DNA"/>
</dbReference>
<dbReference type="PROSITE" id="PS00041">
    <property type="entry name" value="HTH_ARAC_FAMILY_1"/>
    <property type="match status" value="1"/>
</dbReference>
<dbReference type="SUPFAM" id="SSF46689">
    <property type="entry name" value="Homeodomain-like"/>
    <property type="match status" value="2"/>
</dbReference>
<dbReference type="SUPFAM" id="SSF52317">
    <property type="entry name" value="Class I glutamine amidotransferase-like"/>
    <property type="match status" value="1"/>
</dbReference>
<dbReference type="GO" id="GO:0003700">
    <property type="term" value="F:DNA-binding transcription factor activity"/>
    <property type="evidence" value="ECO:0007669"/>
    <property type="project" value="InterPro"/>
</dbReference>
<dbReference type="InterPro" id="IPR002818">
    <property type="entry name" value="DJ-1/PfpI"/>
</dbReference>
<dbReference type="Pfam" id="PF12833">
    <property type="entry name" value="HTH_18"/>
    <property type="match status" value="1"/>
</dbReference>
<dbReference type="Proteomes" id="UP000020766">
    <property type="component" value="Unassembled WGS sequence"/>
</dbReference>
<evidence type="ECO:0000259" key="4">
    <source>
        <dbReference type="PROSITE" id="PS01124"/>
    </source>
</evidence>
<dbReference type="PANTHER" id="PTHR43130:SF3">
    <property type="entry name" value="HTH-TYPE TRANSCRIPTIONAL REGULATOR RV1931C"/>
    <property type="match status" value="1"/>
</dbReference>
<dbReference type="Gene3D" id="1.10.10.60">
    <property type="entry name" value="Homeodomain-like"/>
    <property type="match status" value="1"/>
</dbReference>
<name>A0A014NK47_9BURK</name>
<comment type="caution">
    <text evidence="5">The sequence shown here is derived from an EMBL/GenBank/DDBJ whole genome shotgun (WGS) entry which is preliminary data.</text>
</comment>
<dbReference type="InterPro" id="IPR018062">
    <property type="entry name" value="HTH_AraC-typ_CS"/>
</dbReference>
<dbReference type="InterPro" id="IPR052158">
    <property type="entry name" value="INH-QAR"/>
</dbReference>
<reference evidence="5 6" key="1">
    <citation type="submission" date="2014-01" db="EMBL/GenBank/DDBJ databases">
        <title>Interspecies Systems Biology Uncovers Metabolites Affecting C. elegans Gene Expression and Life History Traits.</title>
        <authorList>
            <person name="Watson E."/>
            <person name="Macneil L.T."/>
            <person name="Ritter A.D."/>
            <person name="Yilmaz L.S."/>
            <person name="Rosebrock A.P."/>
            <person name="Caudy A.A."/>
            <person name="Walhout A.J."/>
        </authorList>
    </citation>
    <scope>NUCLEOTIDE SEQUENCE [LARGE SCALE GENOMIC DNA]</scope>
    <source>
        <strain evidence="5 6">DA1877</strain>
    </source>
</reference>
<dbReference type="Gene3D" id="3.40.50.880">
    <property type="match status" value="1"/>
</dbReference>
<gene>
    <name evidence="5" type="primary">ftrA</name>
    <name evidence="5" type="ORF">AX13_02920</name>
</gene>
<evidence type="ECO:0000256" key="2">
    <source>
        <dbReference type="ARBA" id="ARBA00023125"/>
    </source>
</evidence>
<evidence type="ECO:0000313" key="5">
    <source>
        <dbReference type="EMBL" id="EXU79823.1"/>
    </source>
</evidence>
<feature type="domain" description="HTH araC/xylS-type" evidence="4">
    <location>
        <begin position="228"/>
        <end position="326"/>
    </location>
</feature>
<dbReference type="NCBIfam" id="NF006902">
    <property type="entry name" value="PRK09393.1"/>
    <property type="match status" value="1"/>
</dbReference>
<dbReference type="SMART" id="SM00342">
    <property type="entry name" value="HTH_ARAC"/>
    <property type="match status" value="1"/>
</dbReference>
<sequence length="343" mass="37868">MTSIDQITPIPSTTSGPLVVAPVYDGLCTFEFSIVAEIFGLSRPEMGPHWYRFASAAVEPGWLRAHGGLRVMADGPADLLEQADLIVVAGWKGAHVPVPEALAQRLRQAWERGARLASICSGAFVLAATGLLDGRRAATHWRYAEVLRQRHPAIQVDADVLYAEEDRILTSAGSAAGIDLMLHLVRKDFGVKAANSVARRLVMPPHRSGGQAQFIERPVQPDRLHRLSDVLERMRAELHNDWTVERMAQSVLMSPRTFLRRFIEATGVPPGQWLIAERVAEAQRLLESSAMPVEDIAARVGFGSVQVLRHHFRARLGLAPRDYRSMFSVTPMRSGRAAVQPET</sequence>
<organism evidence="5 6">
    <name type="scientific">Comamonas aquatica DA1877</name>
    <dbReference type="NCBI Taxonomy" id="1457173"/>
    <lineage>
        <taxon>Bacteria</taxon>
        <taxon>Pseudomonadati</taxon>
        <taxon>Pseudomonadota</taxon>
        <taxon>Betaproteobacteria</taxon>
        <taxon>Burkholderiales</taxon>
        <taxon>Comamonadaceae</taxon>
        <taxon>Comamonas</taxon>
    </lineage>
</organism>
<dbReference type="InterPro" id="IPR029062">
    <property type="entry name" value="Class_I_gatase-like"/>
</dbReference>
<keyword evidence="1" id="KW-0805">Transcription regulation</keyword>
<protein>
    <submittedName>
        <fullName evidence="5">Transcriptional regulator</fullName>
    </submittedName>
</protein>
<evidence type="ECO:0000313" key="6">
    <source>
        <dbReference type="Proteomes" id="UP000020766"/>
    </source>
</evidence>
<dbReference type="CDD" id="cd03137">
    <property type="entry name" value="GATase1_AraC_1"/>
    <property type="match status" value="1"/>
</dbReference>
<dbReference type="InterPro" id="IPR009057">
    <property type="entry name" value="Homeodomain-like_sf"/>
</dbReference>
<keyword evidence="2" id="KW-0238">DNA-binding</keyword>
<dbReference type="GO" id="GO:0043565">
    <property type="term" value="F:sequence-specific DNA binding"/>
    <property type="evidence" value="ECO:0007669"/>
    <property type="project" value="InterPro"/>
</dbReference>
<dbReference type="STRING" id="225991.MA05_06495"/>
<dbReference type="AlphaFoldDB" id="A0A014NK47"/>
<accession>A0A014NK47</accession>